<evidence type="ECO:0000313" key="1">
    <source>
        <dbReference type="EMBL" id="AIA91315.1"/>
    </source>
</evidence>
<reference evidence="1" key="1">
    <citation type="journal article" date="2013" name="Environ. Microbiol.">
        <title>Seasonally variable intestinal metagenomes of the red palm weevil (Rhynchophorus ferrugineus).</title>
        <authorList>
            <person name="Jia S."/>
            <person name="Zhang X."/>
            <person name="Zhang G."/>
            <person name="Yin A."/>
            <person name="Zhang S."/>
            <person name="Li F."/>
            <person name="Wang L."/>
            <person name="Zhao D."/>
            <person name="Yun Q."/>
            <person name="Tala"/>
            <person name="Wang J."/>
            <person name="Sun G."/>
            <person name="Baabdullah M."/>
            <person name="Yu X."/>
            <person name="Hu S."/>
            <person name="Al-Mssallem I.S."/>
            <person name="Yu J."/>
        </authorList>
    </citation>
    <scope>NUCLEOTIDE SEQUENCE</scope>
</reference>
<dbReference type="InterPro" id="IPR017853">
    <property type="entry name" value="GH"/>
</dbReference>
<dbReference type="EMBL" id="KF124003">
    <property type="protein sequence ID" value="AIA91315.1"/>
    <property type="molecule type" value="Genomic_DNA"/>
</dbReference>
<dbReference type="AlphaFoldDB" id="A0A060CE56"/>
<sequence>MLNEPRQFAVDTDSSISSSEAAQLITTWASDMCTFIKSQDSNHMVAVGDEGFYEASGSDSFIYTIGNGVDHNALTALDCIDFATPISMTSNGVLPATRSL</sequence>
<accession>A0A060CE56</accession>
<proteinExistence type="predicted"/>
<dbReference type="SUPFAM" id="SSF51445">
    <property type="entry name" value="(Trans)glycosidases"/>
    <property type="match status" value="1"/>
</dbReference>
<dbReference type="Gene3D" id="3.20.20.80">
    <property type="entry name" value="Glycosidases"/>
    <property type="match status" value="1"/>
</dbReference>
<organism evidence="1">
    <name type="scientific">uncultured Bacillus sp</name>
    <dbReference type="NCBI Taxonomy" id="83428"/>
    <lineage>
        <taxon>Bacteria</taxon>
        <taxon>Bacillati</taxon>
        <taxon>Bacillota</taxon>
        <taxon>Bacilli</taxon>
        <taxon>Bacillales</taxon>
        <taxon>Bacillaceae</taxon>
        <taxon>Bacillus</taxon>
        <taxon>environmental samples</taxon>
    </lineage>
</organism>
<protein>
    <submittedName>
        <fullName evidence="1">CAZy families GH5 protein</fullName>
    </submittedName>
</protein>
<name>A0A060CE56_9BACI</name>